<dbReference type="RefSeq" id="WP_111061184.1">
    <property type="nucleotide sequence ID" value="NZ_JBHUCU010000007.1"/>
</dbReference>
<evidence type="ECO:0000256" key="8">
    <source>
        <dbReference type="ARBA" id="ARBA00023098"/>
    </source>
</evidence>
<dbReference type="Pfam" id="PF02684">
    <property type="entry name" value="LpxB"/>
    <property type="match status" value="1"/>
</dbReference>
<evidence type="ECO:0000256" key="7">
    <source>
        <dbReference type="ARBA" id="ARBA00022679"/>
    </source>
</evidence>
<evidence type="ECO:0000313" key="12">
    <source>
        <dbReference type="EMBL" id="PZE18283.1"/>
    </source>
</evidence>
<comment type="function">
    <text evidence="1">Condensation of UDP-2,3-diacylglucosamine and 2,3-diacylglucosamine-1-phosphate to form lipid A disaccharide, a precursor of lipid A, a phosphorylated glycolipid that anchors the lipopolysaccharide to the outer membrane of the cell.</text>
</comment>
<evidence type="ECO:0000256" key="1">
    <source>
        <dbReference type="ARBA" id="ARBA00002056"/>
    </source>
</evidence>
<keyword evidence="13" id="KW-1185">Reference proteome</keyword>
<evidence type="ECO:0000256" key="11">
    <source>
        <dbReference type="SAM" id="Coils"/>
    </source>
</evidence>
<protein>
    <recommendedName>
        <fullName evidence="3 10">Lipid-A-disaccharide synthase</fullName>
        <ecNumber evidence="2 10">2.4.1.182</ecNumber>
    </recommendedName>
</protein>
<reference evidence="12 13" key="1">
    <citation type="submission" date="2018-06" db="EMBL/GenBank/DDBJ databases">
        <title>The draft genome sequence of Crocinitomix sp. SM1701.</title>
        <authorList>
            <person name="Zhang X."/>
        </authorList>
    </citation>
    <scope>NUCLEOTIDE SEQUENCE [LARGE SCALE GENOMIC DNA]</scope>
    <source>
        <strain evidence="12 13">SM1701</strain>
    </source>
</reference>
<accession>A0A2W1NGQ0</accession>
<organism evidence="12 13">
    <name type="scientific">Putridiphycobacter roseus</name>
    <dbReference type="NCBI Taxonomy" id="2219161"/>
    <lineage>
        <taxon>Bacteria</taxon>
        <taxon>Pseudomonadati</taxon>
        <taxon>Bacteroidota</taxon>
        <taxon>Flavobacteriia</taxon>
        <taxon>Flavobacteriales</taxon>
        <taxon>Crocinitomicaceae</taxon>
        <taxon>Putridiphycobacter</taxon>
    </lineage>
</organism>
<evidence type="ECO:0000256" key="6">
    <source>
        <dbReference type="ARBA" id="ARBA00022676"/>
    </source>
</evidence>
<dbReference type="GO" id="GO:0009245">
    <property type="term" value="P:lipid A biosynthetic process"/>
    <property type="evidence" value="ECO:0007669"/>
    <property type="project" value="UniProtKB-UniRule"/>
</dbReference>
<evidence type="ECO:0000256" key="10">
    <source>
        <dbReference type="NCBIfam" id="TIGR00215"/>
    </source>
</evidence>
<dbReference type="GO" id="GO:0016020">
    <property type="term" value="C:membrane"/>
    <property type="evidence" value="ECO:0007669"/>
    <property type="project" value="GOC"/>
</dbReference>
<comment type="catalytic activity">
    <reaction evidence="9">
        <text>a lipid X + a UDP-2-N,3-O-bis[(3R)-3-hydroxyacyl]-alpha-D-glucosamine = a lipid A disaccharide + UDP + H(+)</text>
        <dbReference type="Rhea" id="RHEA:67828"/>
        <dbReference type="ChEBI" id="CHEBI:15378"/>
        <dbReference type="ChEBI" id="CHEBI:58223"/>
        <dbReference type="ChEBI" id="CHEBI:137748"/>
        <dbReference type="ChEBI" id="CHEBI:176338"/>
        <dbReference type="ChEBI" id="CHEBI:176343"/>
        <dbReference type="EC" id="2.4.1.182"/>
    </reaction>
</comment>
<dbReference type="PANTHER" id="PTHR30372">
    <property type="entry name" value="LIPID-A-DISACCHARIDE SYNTHASE"/>
    <property type="match status" value="1"/>
</dbReference>
<keyword evidence="4" id="KW-0444">Lipid biosynthesis</keyword>
<keyword evidence="5" id="KW-0441">Lipid A biosynthesis</keyword>
<keyword evidence="6" id="KW-0328">Glycosyltransferase</keyword>
<evidence type="ECO:0000256" key="3">
    <source>
        <dbReference type="ARBA" id="ARBA00020902"/>
    </source>
</evidence>
<dbReference type="SUPFAM" id="SSF53756">
    <property type="entry name" value="UDP-Glycosyltransferase/glycogen phosphorylase"/>
    <property type="match status" value="1"/>
</dbReference>
<dbReference type="GO" id="GO:0008915">
    <property type="term" value="F:lipid-A-disaccharide synthase activity"/>
    <property type="evidence" value="ECO:0007669"/>
    <property type="project" value="UniProtKB-UniRule"/>
</dbReference>
<dbReference type="Proteomes" id="UP000249248">
    <property type="component" value="Unassembled WGS sequence"/>
</dbReference>
<dbReference type="PANTHER" id="PTHR30372:SF4">
    <property type="entry name" value="LIPID-A-DISACCHARIDE SYNTHASE, MITOCHONDRIAL-RELATED"/>
    <property type="match status" value="1"/>
</dbReference>
<dbReference type="OrthoDB" id="9801642at2"/>
<evidence type="ECO:0000256" key="5">
    <source>
        <dbReference type="ARBA" id="ARBA00022556"/>
    </source>
</evidence>
<comment type="caution">
    <text evidence="12">The sequence shown here is derived from an EMBL/GenBank/DDBJ whole genome shotgun (WGS) entry which is preliminary data.</text>
</comment>
<dbReference type="EMBL" id="QKSB01000001">
    <property type="protein sequence ID" value="PZE18283.1"/>
    <property type="molecule type" value="Genomic_DNA"/>
</dbReference>
<feature type="coiled-coil region" evidence="11">
    <location>
        <begin position="323"/>
        <end position="350"/>
    </location>
</feature>
<dbReference type="InterPro" id="IPR003835">
    <property type="entry name" value="Glyco_trans_19"/>
</dbReference>
<sequence length="370" mass="41713">MKYFLIAGEASGDLHGKNLMKQLMEVDKEATFQFWGGDQMASIGGEPLKHIDSLAFMGFVEVIANLGTILKNIKLCKSQIKAAKPDALILIDYPGFNLRIAEFAKQLNIPVHYYVSPQIWAWKQNRVHKIKKVVDEMYTILPFEKAFYKKFDYDVQYVGHPLVDAIQEFKKEALSKKDFLNQFELSGQPILALLPGSRVQEIKTKLPIMLKAAAQFKDYQIVIAGAPNKSIAFYQKYLNGLSVKIIENSTYNLLNNSSLAMVTSGTATLETALFKVPQVVCYKASYLSYHIAKRLVKVPYISLVNLIMNKEVVKELIQGDLTSKKIVKELRRLEADSADLQMEYDKLEKVLGGGGASQKVAKMIFNRLKA</sequence>
<dbReference type="EC" id="2.4.1.182" evidence="2 10"/>
<name>A0A2W1NGQ0_9FLAO</name>
<keyword evidence="8" id="KW-0443">Lipid metabolism</keyword>
<gene>
    <name evidence="12" type="ORF">DNU06_00160</name>
</gene>
<evidence type="ECO:0000313" key="13">
    <source>
        <dbReference type="Proteomes" id="UP000249248"/>
    </source>
</evidence>
<dbReference type="NCBIfam" id="TIGR00215">
    <property type="entry name" value="lpxB"/>
    <property type="match status" value="1"/>
</dbReference>
<keyword evidence="11" id="KW-0175">Coiled coil</keyword>
<dbReference type="GO" id="GO:0005543">
    <property type="term" value="F:phospholipid binding"/>
    <property type="evidence" value="ECO:0007669"/>
    <property type="project" value="TreeGrafter"/>
</dbReference>
<evidence type="ECO:0000256" key="4">
    <source>
        <dbReference type="ARBA" id="ARBA00022516"/>
    </source>
</evidence>
<proteinExistence type="predicted"/>
<evidence type="ECO:0000256" key="2">
    <source>
        <dbReference type="ARBA" id="ARBA00012687"/>
    </source>
</evidence>
<keyword evidence="7" id="KW-0808">Transferase</keyword>
<dbReference type="AlphaFoldDB" id="A0A2W1NGQ0"/>
<evidence type="ECO:0000256" key="9">
    <source>
        <dbReference type="ARBA" id="ARBA00048975"/>
    </source>
</evidence>